<keyword evidence="4" id="KW-1185">Reference proteome</keyword>
<evidence type="ECO:0000313" key="4">
    <source>
        <dbReference type="Proteomes" id="UP000248916"/>
    </source>
</evidence>
<dbReference type="Proteomes" id="UP000248916">
    <property type="component" value="Unassembled WGS sequence"/>
</dbReference>
<dbReference type="GO" id="GO:0004803">
    <property type="term" value="F:transposase activity"/>
    <property type="evidence" value="ECO:0007669"/>
    <property type="project" value="InterPro"/>
</dbReference>
<dbReference type="GO" id="GO:0003677">
    <property type="term" value="F:DNA binding"/>
    <property type="evidence" value="ECO:0007669"/>
    <property type="project" value="InterPro"/>
</dbReference>
<organism evidence="3 4">
    <name type="scientific">Palleronia aestuarii</name>
    <dbReference type="NCBI Taxonomy" id="568105"/>
    <lineage>
        <taxon>Bacteria</taxon>
        <taxon>Pseudomonadati</taxon>
        <taxon>Pseudomonadota</taxon>
        <taxon>Alphaproteobacteria</taxon>
        <taxon>Rhodobacterales</taxon>
        <taxon>Roseobacteraceae</taxon>
        <taxon>Palleronia</taxon>
    </lineage>
</organism>
<feature type="domain" description="Transposase IS4-like" evidence="2">
    <location>
        <begin position="23"/>
        <end position="118"/>
    </location>
</feature>
<dbReference type="InterPro" id="IPR002559">
    <property type="entry name" value="Transposase_11"/>
</dbReference>
<dbReference type="GO" id="GO:0006313">
    <property type="term" value="P:DNA transposition"/>
    <property type="evidence" value="ECO:0007669"/>
    <property type="project" value="InterPro"/>
</dbReference>
<dbReference type="InterPro" id="IPR053172">
    <property type="entry name" value="Tn903_transposase"/>
</dbReference>
<feature type="non-terminal residue" evidence="3">
    <location>
        <position position="1"/>
    </location>
</feature>
<dbReference type="EMBL" id="QKZL01000051">
    <property type="protein sequence ID" value="PZX10264.1"/>
    <property type="molecule type" value="Genomic_DNA"/>
</dbReference>
<dbReference type="PANTHER" id="PTHR34631:SF3">
    <property type="entry name" value="ISSOD12 TRANSPOSASE TNPA_ISSOD12"/>
    <property type="match status" value="1"/>
</dbReference>
<sequence>SVTAGGAYDGARRRSRTGGDHRLTCRDAIAGRGAEAIIPPRRNAKPWKKDSPGAASRNEALRAIGRVGRTIWRKRSGYDRRSRVETKVNCMKLLGQKLMSRDFDRQTAELQTRIAILNRFTALGIPVTQPVG</sequence>
<dbReference type="PANTHER" id="PTHR34631">
    <property type="match status" value="1"/>
</dbReference>
<dbReference type="AlphaFoldDB" id="A0A2W7N079"/>
<proteinExistence type="predicted"/>
<dbReference type="RefSeq" id="WP_373280308.1">
    <property type="nucleotide sequence ID" value="NZ_QKZL01000051.1"/>
</dbReference>
<evidence type="ECO:0000256" key="1">
    <source>
        <dbReference type="SAM" id="MobiDB-lite"/>
    </source>
</evidence>
<reference evidence="3 4" key="1">
    <citation type="submission" date="2018-06" db="EMBL/GenBank/DDBJ databases">
        <title>Genomic Encyclopedia of Archaeal and Bacterial Type Strains, Phase II (KMG-II): from individual species to whole genera.</title>
        <authorList>
            <person name="Goeker M."/>
        </authorList>
    </citation>
    <scope>NUCLEOTIDE SEQUENCE [LARGE SCALE GENOMIC DNA]</scope>
    <source>
        <strain evidence="3 4">DSM 22009</strain>
    </source>
</reference>
<protein>
    <recommendedName>
        <fullName evidence="2">Transposase IS4-like domain-containing protein</fullName>
    </recommendedName>
</protein>
<accession>A0A2W7N079</accession>
<evidence type="ECO:0000313" key="3">
    <source>
        <dbReference type="EMBL" id="PZX10264.1"/>
    </source>
</evidence>
<feature type="region of interest" description="Disordered" evidence="1">
    <location>
        <begin position="1"/>
        <end position="22"/>
    </location>
</feature>
<gene>
    <name evidence="3" type="ORF">LX81_04284</name>
</gene>
<evidence type="ECO:0000259" key="2">
    <source>
        <dbReference type="Pfam" id="PF01609"/>
    </source>
</evidence>
<comment type="caution">
    <text evidence="3">The sequence shown here is derived from an EMBL/GenBank/DDBJ whole genome shotgun (WGS) entry which is preliminary data.</text>
</comment>
<dbReference type="Pfam" id="PF01609">
    <property type="entry name" value="DDE_Tnp_1"/>
    <property type="match status" value="1"/>
</dbReference>
<name>A0A2W7N079_9RHOB</name>